<evidence type="ECO:0000256" key="13">
    <source>
        <dbReference type="SAM" id="Coils"/>
    </source>
</evidence>
<dbReference type="GO" id="GO:0003677">
    <property type="term" value="F:DNA binding"/>
    <property type="evidence" value="ECO:0007669"/>
    <property type="project" value="UniProtKB-KW"/>
</dbReference>
<feature type="coiled-coil region" evidence="13">
    <location>
        <begin position="1052"/>
        <end position="1082"/>
    </location>
</feature>
<evidence type="ECO:0000256" key="14">
    <source>
        <dbReference type="SAM" id="MobiDB-lite"/>
    </source>
</evidence>
<evidence type="ECO:0000256" key="6">
    <source>
        <dbReference type="ARBA" id="ARBA00023015"/>
    </source>
</evidence>
<keyword evidence="13" id="KW-0175">Coiled coil</keyword>
<dbReference type="InterPro" id="IPR012340">
    <property type="entry name" value="NA-bd_OB-fold"/>
</dbReference>
<feature type="region of interest" description="Disordered" evidence="14">
    <location>
        <begin position="465"/>
        <end position="533"/>
    </location>
</feature>
<dbReference type="InterPro" id="IPR004827">
    <property type="entry name" value="bZIP"/>
</dbReference>
<evidence type="ECO:0000256" key="2">
    <source>
        <dbReference type="ARBA" id="ARBA00005657"/>
    </source>
</evidence>
<evidence type="ECO:0000256" key="8">
    <source>
        <dbReference type="ARBA" id="ARBA00023128"/>
    </source>
</evidence>
<dbReference type="CDD" id="cd14695">
    <property type="entry name" value="bZIP_HLF"/>
    <property type="match status" value="1"/>
</dbReference>
<dbReference type="Gene3D" id="1.20.5.170">
    <property type="match status" value="1"/>
</dbReference>
<dbReference type="GO" id="GO:0005634">
    <property type="term" value="C:nucleus"/>
    <property type="evidence" value="ECO:0007669"/>
    <property type="project" value="UniProtKB-ARBA"/>
</dbReference>
<keyword evidence="4" id="KW-0809">Transit peptide</keyword>
<keyword evidence="8" id="KW-0496">Mitochondrion</keyword>
<dbReference type="PANTHER" id="PTHR23308">
    <property type="entry name" value="NUCLEAR INHIBITOR OF PROTEIN PHOSPHATASE-1"/>
    <property type="match status" value="1"/>
</dbReference>
<dbReference type="EMBL" id="JAUDFV010000151">
    <property type="protein sequence ID" value="KAL2718737.1"/>
    <property type="molecule type" value="Genomic_DNA"/>
</dbReference>
<evidence type="ECO:0000256" key="10">
    <source>
        <dbReference type="ARBA" id="ARBA00023242"/>
    </source>
</evidence>
<dbReference type="SMART" id="SM00240">
    <property type="entry name" value="FHA"/>
    <property type="match status" value="1"/>
</dbReference>
<evidence type="ECO:0000313" key="18">
    <source>
        <dbReference type="Proteomes" id="UP001607302"/>
    </source>
</evidence>
<feature type="domain" description="BZIP" evidence="16">
    <location>
        <begin position="665"/>
        <end position="722"/>
    </location>
</feature>
<dbReference type="InterPro" id="IPR000253">
    <property type="entry name" value="FHA_dom"/>
</dbReference>
<feature type="domain" description="FHA" evidence="15">
    <location>
        <begin position="947"/>
        <end position="1003"/>
    </location>
</feature>
<proteinExistence type="inferred from homology"/>
<feature type="region of interest" description="Disordered" evidence="14">
    <location>
        <begin position="1451"/>
        <end position="1471"/>
    </location>
</feature>
<feature type="region of interest" description="Disordered" evidence="14">
    <location>
        <begin position="1489"/>
        <end position="1512"/>
    </location>
</feature>
<dbReference type="FunFam" id="1.20.5.170:FF:000025">
    <property type="entry name" value="nuclear factor interleukin-3-regulated protein-like"/>
    <property type="match status" value="1"/>
</dbReference>
<dbReference type="InterPro" id="IPR050923">
    <property type="entry name" value="Cell_Proc_Reg/RNA_Proc"/>
</dbReference>
<sequence length="1512" mass="172377">MNVLTRRVLNVARSFIGNSTGVNKFHVAGHYGNTGIQGGLVNNMRASLGNMLQAFEQIRCKSSLQQMHRRGLRDKTVKKSKNPLGGKPFAKGVILKTVIKKPKKPNSANRKCVIVKLSTGKEMTAYVPGIGHNLQEHNVVLCRVGRLQDTPGVKIKCVRGKYDLPHTWTHVQCILTSRCHNGERVLVQPSSFDVITEGLHADFYASALFTFTHAARACPNGAAYRCRFESFESSLARRAYKFMSPNKEKSRIFEKGVSPSSALNREKERCHAKTGSMQISKSLLAKLTAGGPKINRKHLLLRGIERRRIEIQGKCIESERVERSLFNEFLDLERRDVLLQLGKSSTLNSEFSLTSRYCVKFKRITDNGSLSVSEIFDKSCERRKTKERRDMETKMEGLANETKPLDFRNYLPSFEEKKDSSSIHQPLDFRSCLSLRKSLKEEPPSEEKEPVLDLSCKKTLILPTSSENDVHEGKQKMLGSSTDAKLSASVKTHSRTDSKSPFEGRSFMVTPPSESDSPKKIKFKEDTGSASTEADNVDRYSLLPINVPIVPPILPTLLAANSDETKEKIRAKIQSPTTTTPTTPTNVMSADIPRKIPRPFKAYPLTLTVSTPDMIYNQNSNETYSEFRSRMLENVRRQNETTNLKMRRSNKNTTVLPTSTVDEKDAAYWERRKKNNEAAKRSRDARRAKEDEIAIRAAFLEQENIKLKYELAALRNETAKLKLPTKIFLQVKRNNDRIMEDKDNGSPKNYLDDCENDNKNNFKDKIGVEVLNKERLIKHTDEREIVISSKIDCDIKKDNEKANNSKIESENIKTEIAIDSQKINQEVDDLAVQVEFKKPTIIIGPKRGKRKKISLIPGSATSTKVQQEIEQNDKEPNAPLEKVTSNVKHTKSSNEKHTTGSLKTHKTIALKYQEPSWSTKPDNEYKLEVLKSGVIVQTIDLTDKSYHVVGRLPNCDISLAHPTISRFHAVIQYRGTEDENNSKGLYIYDLGSTHGTYWNGNRVPPNAYVRLYDSHIIKFGCSARKYILQALHESKEEESELSFTELREKRMLEIQEREKMKAAQRSKMIEEEKLKREEEENEGIDWGMGEDADEETDLTENPYAATNNEELYLNDPKKTLRGWFEREGYDLQYHTEEKGFAQFLCWVDLPIESIAGHTVRAEALVKGKKKECVIQCALEACKILDRYGLLRQATHEGRKRKVKNWEEDDYYSSDEDNFLDRTGSIEKKRKQRMRLAGKLEPQEDAYDSLMEKHSTVVKKITDLVECMRRSQKFENESSKNVEDVDEDALDAFMSSLNVTVLSKADKRKMKVELQDLRQEEAKLIKLLNPLRPTNLPPLNIHIVPLNEVQKSTETFDKDLNTDQRKNRQISNDETTIMDPNNILLSKQNDYNALNEESREDNEGDNSKTNIEEVSNDLDSHQEDAGIQAQIIVEEVEDNLRYVENVSVGKRSLSEDGTGVSSSDHSSTKRSKITKTVKEIYDKDVYNENYSTWVPPQNQTGDGKTSLNDKYGY</sequence>
<dbReference type="Pfam" id="PF00498">
    <property type="entry name" value="FHA"/>
    <property type="match status" value="1"/>
</dbReference>
<feature type="compositionally biased region" description="Polar residues" evidence="14">
    <location>
        <begin position="1368"/>
        <end position="1383"/>
    </location>
</feature>
<evidence type="ECO:0000256" key="4">
    <source>
        <dbReference type="ARBA" id="ARBA00022946"/>
    </source>
</evidence>
<reference evidence="17 18" key="1">
    <citation type="journal article" date="2024" name="Ann. Entomol. Soc. Am.">
        <title>Genomic analyses of the southern and eastern yellowjacket wasps (Hymenoptera: Vespidae) reveal evolutionary signatures of social life.</title>
        <authorList>
            <person name="Catto M.A."/>
            <person name="Caine P.B."/>
            <person name="Orr S.E."/>
            <person name="Hunt B.G."/>
            <person name="Goodisman M.A.D."/>
        </authorList>
    </citation>
    <scope>NUCLEOTIDE SEQUENCE [LARGE SCALE GENOMIC DNA]</scope>
    <source>
        <strain evidence="17">233</strain>
        <tissue evidence="17">Head and thorax</tissue>
    </source>
</reference>
<organism evidence="17 18">
    <name type="scientific">Vespula squamosa</name>
    <name type="common">Southern yellow jacket</name>
    <name type="synonym">Wasp</name>
    <dbReference type="NCBI Taxonomy" id="30214"/>
    <lineage>
        <taxon>Eukaryota</taxon>
        <taxon>Metazoa</taxon>
        <taxon>Ecdysozoa</taxon>
        <taxon>Arthropoda</taxon>
        <taxon>Hexapoda</taxon>
        <taxon>Insecta</taxon>
        <taxon>Pterygota</taxon>
        <taxon>Neoptera</taxon>
        <taxon>Endopterygota</taxon>
        <taxon>Hymenoptera</taxon>
        <taxon>Apocrita</taxon>
        <taxon>Aculeata</taxon>
        <taxon>Vespoidea</taxon>
        <taxon>Vespidae</taxon>
        <taxon>Vespinae</taxon>
        <taxon>Vespula</taxon>
    </lineage>
</organism>
<dbReference type="Pfam" id="PF00164">
    <property type="entry name" value="Ribosom_S12_S23"/>
    <property type="match status" value="1"/>
</dbReference>
<dbReference type="CDD" id="cd19856">
    <property type="entry name" value="DSRM_Kanadaptin"/>
    <property type="match status" value="1"/>
</dbReference>
<accession>A0ABD2ADQ4</accession>
<keyword evidence="9" id="KW-0804">Transcription</keyword>
<feature type="compositionally biased region" description="Basic and acidic residues" evidence="14">
    <location>
        <begin position="1354"/>
        <end position="1365"/>
    </location>
</feature>
<evidence type="ECO:0000256" key="12">
    <source>
        <dbReference type="ARBA" id="ARBA00035248"/>
    </source>
</evidence>
<dbReference type="GO" id="GO:1990904">
    <property type="term" value="C:ribonucleoprotein complex"/>
    <property type="evidence" value="ECO:0007669"/>
    <property type="project" value="UniProtKB-KW"/>
</dbReference>
<gene>
    <name evidence="17" type="ORF">V1478_011156</name>
</gene>
<dbReference type="CDD" id="cd03368">
    <property type="entry name" value="Ribosomal_S12"/>
    <property type="match status" value="1"/>
</dbReference>
<protein>
    <recommendedName>
        <fullName evidence="12">Small ribosomal subunit protein uS12m</fullName>
    </recommendedName>
</protein>
<dbReference type="Proteomes" id="UP001607302">
    <property type="component" value="Unassembled WGS sequence"/>
</dbReference>
<name>A0ABD2ADQ4_VESSQ</name>
<dbReference type="Gene3D" id="2.60.200.20">
    <property type="match status" value="1"/>
</dbReference>
<dbReference type="SUPFAM" id="SSF50249">
    <property type="entry name" value="Nucleic acid-binding proteins"/>
    <property type="match status" value="1"/>
</dbReference>
<dbReference type="InterPro" id="IPR046347">
    <property type="entry name" value="bZIP_sf"/>
</dbReference>
<evidence type="ECO:0000259" key="16">
    <source>
        <dbReference type="PROSITE" id="PS50217"/>
    </source>
</evidence>
<dbReference type="InterPro" id="IPR008984">
    <property type="entry name" value="SMAD_FHA_dom_sf"/>
</dbReference>
<evidence type="ECO:0000256" key="7">
    <source>
        <dbReference type="ARBA" id="ARBA00023125"/>
    </source>
</evidence>
<keyword evidence="5" id="KW-0689">Ribosomal protein</keyword>
<evidence type="ECO:0000259" key="15">
    <source>
        <dbReference type="PROSITE" id="PS50006"/>
    </source>
</evidence>
<keyword evidence="7" id="KW-0238">DNA-binding</keyword>
<dbReference type="PROSITE" id="PS00055">
    <property type="entry name" value="RIBOSOMAL_S12"/>
    <property type="match status" value="1"/>
</dbReference>
<dbReference type="FunFam" id="2.40.50.140:FF:000115">
    <property type="entry name" value="28S ribosomal protein S12, mitochondrial"/>
    <property type="match status" value="1"/>
</dbReference>
<evidence type="ECO:0000256" key="1">
    <source>
        <dbReference type="ARBA" id="ARBA00004173"/>
    </source>
</evidence>
<dbReference type="CDD" id="cd22677">
    <property type="entry name" value="FHA_Kanadaptin"/>
    <property type="match status" value="1"/>
</dbReference>
<comment type="subcellular location">
    <subcellularLocation>
        <location evidence="1">Mitochondrion</location>
    </subcellularLocation>
</comment>
<evidence type="ECO:0000256" key="9">
    <source>
        <dbReference type="ARBA" id="ARBA00023163"/>
    </source>
</evidence>
<comment type="similarity">
    <text evidence="2">Belongs to the universal ribosomal protein uS12 family.</text>
</comment>
<evidence type="ECO:0000256" key="3">
    <source>
        <dbReference type="ARBA" id="ARBA00006079"/>
    </source>
</evidence>
<feature type="compositionally biased region" description="Basic and acidic residues" evidence="14">
    <location>
        <begin position="516"/>
        <end position="527"/>
    </location>
</feature>
<dbReference type="PROSITE" id="PS50006">
    <property type="entry name" value="FHA_DOMAIN"/>
    <property type="match status" value="1"/>
</dbReference>
<feature type="region of interest" description="Disordered" evidence="14">
    <location>
        <begin position="869"/>
        <end position="904"/>
    </location>
</feature>
<keyword evidence="10" id="KW-0539">Nucleus</keyword>
<dbReference type="SUPFAM" id="SSF57959">
    <property type="entry name" value="Leucine zipper domain"/>
    <property type="match status" value="1"/>
</dbReference>
<comment type="caution">
    <text evidence="17">The sequence shown here is derived from an EMBL/GenBank/DDBJ whole genome shotgun (WGS) entry which is preliminary data.</text>
</comment>
<keyword evidence="6" id="KW-0805">Transcription regulation</keyword>
<dbReference type="InterPro" id="IPR005679">
    <property type="entry name" value="Ribosomal_uS12_bac"/>
</dbReference>
<dbReference type="InterPro" id="IPR006032">
    <property type="entry name" value="Ribosomal_uS12"/>
</dbReference>
<keyword evidence="11" id="KW-0687">Ribonucleoprotein</keyword>
<dbReference type="PROSITE" id="PS50217">
    <property type="entry name" value="BZIP"/>
    <property type="match status" value="1"/>
</dbReference>
<comment type="similarity">
    <text evidence="3">Belongs to the bZIP family. NFIL3 subfamily.</text>
</comment>
<dbReference type="GO" id="GO:0005840">
    <property type="term" value="C:ribosome"/>
    <property type="evidence" value="ECO:0007669"/>
    <property type="project" value="UniProtKB-KW"/>
</dbReference>
<dbReference type="Gene3D" id="2.40.50.140">
    <property type="entry name" value="Nucleic acid-binding proteins"/>
    <property type="match status" value="1"/>
</dbReference>
<keyword evidence="18" id="KW-1185">Reference proteome</keyword>
<evidence type="ECO:0000313" key="17">
    <source>
        <dbReference type="EMBL" id="KAL2718737.1"/>
    </source>
</evidence>
<evidence type="ECO:0000256" key="11">
    <source>
        <dbReference type="ARBA" id="ARBA00023274"/>
    </source>
</evidence>
<evidence type="ECO:0000256" key="5">
    <source>
        <dbReference type="ARBA" id="ARBA00022980"/>
    </source>
</evidence>
<dbReference type="SUPFAM" id="SSF49879">
    <property type="entry name" value="SMAD/FHA domain"/>
    <property type="match status" value="1"/>
</dbReference>
<feature type="region of interest" description="Disordered" evidence="14">
    <location>
        <begin position="1354"/>
        <end position="1383"/>
    </location>
</feature>
<dbReference type="SMART" id="SM00338">
    <property type="entry name" value="BRLZ"/>
    <property type="match status" value="1"/>
</dbReference>
<dbReference type="Pfam" id="PF07716">
    <property type="entry name" value="bZIP_2"/>
    <property type="match status" value="1"/>
</dbReference>
<dbReference type="GO" id="GO:0005739">
    <property type="term" value="C:mitochondrion"/>
    <property type="evidence" value="ECO:0007669"/>
    <property type="project" value="UniProtKB-SubCell"/>
</dbReference>
<dbReference type="PRINTS" id="PR01034">
    <property type="entry name" value="RIBOSOMALS12"/>
</dbReference>